<keyword evidence="7" id="KW-0238">DNA-binding</keyword>
<evidence type="ECO:0000259" key="13">
    <source>
        <dbReference type="PROSITE" id="PS51294"/>
    </source>
</evidence>
<dbReference type="Gene3D" id="1.10.10.60">
    <property type="entry name" value="Homeodomain-like"/>
    <property type="match status" value="1"/>
</dbReference>
<evidence type="ECO:0000256" key="4">
    <source>
        <dbReference type="ARBA" id="ARBA00022833"/>
    </source>
</evidence>
<organism evidence="14 15">
    <name type="scientific">Tribonema minus</name>
    <dbReference type="NCBI Taxonomy" id="303371"/>
    <lineage>
        <taxon>Eukaryota</taxon>
        <taxon>Sar</taxon>
        <taxon>Stramenopiles</taxon>
        <taxon>Ochrophyta</taxon>
        <taxon>PX clade</taxon>
        <taxon>Xanthophyceae</taxon>
        <taxon>Tribonematales</taxon>
        <taxon>Tribonemataceae</taxon>
        <taxon>Tribonema</taxon>
    </lineage>
</organism>
<dbReference type="GO" id="GO:0003677">
    <property type="term" value="F:DNA binding"/>
    <property type="evidence" value="ECO:0007669"/>
    <property type="project" value="UniProtKB-KW"/>
</dbReference>
<dbReference type="NCBIfam" id="TIGR01557">
    <property type="entry name" value="myb_SHAQKYF"/>
    <property type="match status" value="1"/>
</dbReference>
<dbReference type="PANTHER" id="PTHR12802">
    <property type="entry name" value="SWI/SNF COMPLEX-RELATED"/>
    <property type="match status" value="1"/>
</dbReference>
<proteinExistence type="predicted"/>
<name>A0A835YHT8_9STRA</name>
<dbReference type="SMART" id="SM00717">
    <property type="entry name" value="SANT"/>
    <property type="match status" value="1"/>
</dbReference>
<keyword evidence="3" id="KW-0378">Hydrolase</keyword>
<dbReference type="InterPro" id="IPR009057">
    <property type="entry name" value="Homeodomain-like_sf"/>
</dbReference>
<evidence type="ECO:0000256" key="7">
    <source>
        <dbReference type="ARBA" id="ARBA00023125"/>
    </source>
</evidence>
<dbReference type="InterPro" id="IPR017884">
    <property type="entry name" value="SANT_dom"/>
</dbReference>
<keyword evidence="5" id="KW-0805">Transcription regulation</keyword>
<dbReference type="PANTHER" id="PTHR12802:SF155">
    <property type="entry name" value="DEUBIQUITINASE MYSM1"/>
    <property type="match status" value="1"/>
</dbReference>
<feature type="region of interest" description="Disordered" evidence="10">
    <location>
        <begin position="1"/>
        <end position="30"/>
    </location>
</feature>
<dbReference type="EMBL" id="JAFCMP010000547">
    <property type="protein sequence ID" value="KAG5175592.1"/>
    <property type="molecule type" value="Genomic_DNA"/>
</dbReference>
<dbReference type="InterPro" id="IPR017930">
    <property type="entry name" value="Myb_dom"/>
</dbReference>
<keyword evidence="4" id="KW-0862">Zinc</keyword>
<comment type="caution">
    <text evidence="14">The sequence shown here is derived from an EMBL/GenBank/DDBJ whole genome shotgun (WGS) entry which is preliminary data.</text>
</comment>
<evidence type="ECO:0000313" key="15">
    <source>
        <dbReference type="Proteomes" id="UP000664859"/>
    </source>
</evidence>
<feature type="domain" description="SANT" evidence="12">
    <location>
        <begin position="27"/>
        <end position="63"/>
    </location>
</feature>
<protein>
    <submittedName>
        <fullName evidence="14">Uncharacterized protein</fullName>
    </submittedName>
</protein>
<dbReference type="GO" id="GO:0046872">
    <property type="term" value="F:metal ion binding"/>
    <property type="evidence" value="ECO:0007669"/>
    <property type="project" value="UniProtKB-KW"/>
</dbReference>
<evidence type="ECO:0000256" key="2">
    <source>
        <dbReference type="ARBA" id="ARBA00022723"/>
    </source>
</evidence>
<dbReference type="GO" id="GO:0006508">
    <property type="term" value="P:proteolysis"/>
    <property type="evidence" value="ECO:0007669"/>
    <property type="project" value="UniProtKB-KW"/>
</dbReference>
<keyword evidence="6" id="KW-0482">Metalloprotease</keyword>
<dbReference type="SUPFAM" id="SSF46689">
    <property type="entry name" value="Homeodomain-like"/>
    <property type="match status" value="1"/>
</dbReference>
<feature type="non-terminal residue" evidence="14">
    <location>
        <position position="1"/>
    </location>
</feature>
<accession>A0A835YHT8</accession>
<reference evidence="14" key="1">
    <citation type="submission" date="2021-02" db="EMBL/GenBank/DDBJ databases">
        <title>First Annotated Genome of the Yellow-green Alga Tribonema minus.</title>
        <authorList>
            <person name="Mahan K.M."/>
        </authorList>
    </citation>
    <scope>NUCLEOTIDE SEQUENCE</scope>
    <source>
        <strain evidence="14">UTEX B ZZ1240</strain>
    </source>
</reference>
<evidence type="ECO:0000256" key="9">
    <source>
        <dbReference type="ARBA" id="ARBA00023242"/>
    </source>
</evidence>
<dbReference type="PROSITE" id="PS51294">
    <property type="entry name" value="HTH_MYB"/>
    <property type="match status" value="1"/>
</dbReference>
<dbReference type="FunFam" id="1.10.10.60:FF:000151">
    <property type="entry name" value="histone H2A deubiquitinase MYSM1 isoform X2"/>
    <property type="match status" value="1"/>
</dbReference>
<keyword evidence="1" id="KW-0645">Protease</keyword>
<keyword evidence="9" id="KW-0539">Nucleus</keyword>
<evidence type="ECO:0000259" key="11">
    <source>
        <dbReference type="PROSITE" id="PS50090"/>
    </source>
</evidence>
<dbReference type="GO" id="GO:0008237">
    <property type="term" value="F:metallopeptidase activity"/>
    <property type="evidence" value="ECO:0007669"/>
    <property type="project" value="UniProtKB-KW"/>
</dbReference>
<dbReference type="CDD" id="cd00167">
    <property type="entry name" value="SANT"/>
    <property type="match status" value="1"/>
</dbReference>
<dbReference type="PROSITE" id="PS50090">
    <property type="entry name" value="MYB_LIKE"/>
    <property type="match status" value="1"/>
</dbReference>
<sequence length="92" mass="10088">MDHAPASDDDDDDMGGSVQGVCAPGTEQTGRWTKGEHDLFLKALGVYGKEWKRVAAMVGTRTVVQTRTHAQKYFQKLQKTSGGEMECLDDPT</sequence>
<dbReference type="AlphaFoldDB" id="A0A835YHT8"/>
<keyword evidence="15" id="KW-1185">Reference proteome</keyword>
<evidence type="ECO:0000256" key="3">
    <source>
        <dbReference type="ARBA" id="ARBA00022801"/>
    </source>
</evidence>
<evidence type="ECO:0000256" key="8">
    <source>
        <dbReference type="ARBA" id="ARBA00023163"/>
    </source>
</evidence>
<dbReference type="OrthoDB" id="118550at2759"/>
<keyword evidence="2" id="KW-0479">Metal-binding</keyword>
<feature type="domain" description="Myb-like" evidence="11">
    <location>
        <begin position="30"/>
        <end position="74"/>
    </location>
</feature>
<evidence type="ECO:0000256" key="6">
    <source>
        <dbReference type="ARBA" id="ARBA00023049"/>
    </source>
</evidence>
<gene>
    <name evidence="14" type="ORF">JKP88DRAFT_196747</name>
</gene>
<dbReference type="InterPro" id="IPR001005">
    <property type="entry name" value="SANT/Myb"/>
</dbReference>
<evidence type="ECO:0000256" key="1">
    <source>
        <dbReference type="ARBA" id="ARBA00022670"/>
    </source>
</evidence>
<feature type="domain" description="HTH myb-type" evidence="13">
    <location>
        <begin position="30"/>
        <end position="78"/>
    </location>
</feature>
<evidence type="ECO:0000256" key="10">
    <source>
        <dbReference type="SAM" id="MobiDB-lite"/>
    </source>
</evidence>
<dbReference type="InterPro" id="IPR006447">
    <property type="entry name" value="Myb_dom_plants"/>
</dbReference>
<dbReference type="Proteomes" id="UP000664859">
    <property type="component" value="Unassembled WGS sequence"/>
</dbReference>
<dbReference type="Pfam" id="PF00249">
    <property type="entry name" value="Myb_DNA-binding"/>
    <property type="match status" value="1"/>
</dbReference>
<evidence type="ECO:0000259" key="12">
    <source>
        <dbReference type="PROSITE" id="PS51293"/>
    </source>
</evidence>
<evidence type="ECO:0000313" key="14">
    <source>
        <dbReference type="EMBL" id="KAG5175592.1"/>
    </source>
</evidence>
<keyword evidence="8" id="KW-0804">Transcription</keyword>
<evidence type="ECO:0000256" key="5">
    <source>
        <dbReference type="ARBA" id="ARBA00023015"/>
    </source>
</evidence>
<dbReference type="PROSITE" id="PS51293">
    <property type="entry name" value="SANT"/>
    <property type="match status" value="1"/>
</dbReference>